<evidence type="ECO:0000256" key="4">
    <source>
        <dbReference type="PROSITE-ProRule" id="PRU00134"/>
    </source>
</evidence>
<evidence type="ECO:0000256" key="1">
    <source>
        <dbReference type="ARBA" id="ARBA00022723"/>
    </source>
</evidence>
<dbReference type="PANTHER" id="PTHR46455:SF4">
    <property type="entry name" value="GH11294P"/>
    <property type="match status" value="1"/>
</dbReference>
<proteinExistence type="predicted"/>
<dbReference type="Gene3D" id="2.170.270.10">
    <property type="entry name" value="SET domain"/>
    <property type="match status" value="1"/>
</dbReference>
<protein>
    <submittedName>
        <fullName evidence="8">SET domain-containing protein SmydA-8-like isoform X1</fullName>
    </submittedName>
</protein>
<dbReference type="SUPFAM" id="SSF82199">
    <property type="entry name" value="SET domain"/>
    <property type="match status" value="1"/>
</dbReference>
<reference evidence="8" key="1">
    <citation type="submission" date="2025-08" db="UniProtKB">
        <authorList>
            <consortium name="RefSeq"/>
        </authorList>
    </citation>
    <scope>IDENTIFICATION</scope>
    <source>
        <tissue evidence="8">Whole body</tissue>
    </source>
</reference>
<evidence type="ECO:0000313" key="7">
    <source>
        <dbReference type="Proteomes" id="UP000694925"/>
    </source>
</evidence>
<dbReference type="GeneID" id="108628388"/>
<keyword evidence="1" id="KW-0479">Metal-binding</keyword>
<dbReference type="CDD" id="cd20071">
    <property type="entry name" value="SET_SMYD"/>
    <property type="match status" value="1"/>
</dbReference>
<keyword evidence="2 4" id="KW-0863">Zinc-finger</keyword>
<dbReference type="PROSITE" id="PS01360">
    <property type="entry name" value="ZF_MYND_1"/>
    <property type="match status" value="1"/>
</dbReference>
<dbReference type="InterPro" id="IPR001214">
    <property type="entry name" value="SET_dom"/>
</dbReference>
<dbReference type="AlphaFoldDB" id="A0AAJ7S6L4"/>
<evidence type="ECO:0000256" key="5">
    <source>
        <dbReference type="SAM" id="MobiDB-lite"/>
    </source>
</evidence>
<accession>A0AAJ7S6L4</accession>
<keyword evidence="7" id="KW-1185">Reference proteome</keyword>
<dbReference type="PANTHER" id="PTHR46455">
    <property type="entry name" value="SET AND MYND DOMAIN CONTAINING, ARTHROPOD-SPECIFIC, MEMBER 4, ISOFORM A"/>
    <property type="match status" value="1"/>
</dbReference>
<dbReference type="RefSeq" id="XP_026672256.1">
    <property type="nucleotide sequence ID" value="XM_026816455.1"/>
</dbReference>
<sequence>MDDQKICRICSKASVLKCSACEDVYYCGKRHQKKDWDEHSKLCKPFKVARNELLGRHYVATRNIKAGEIVLRDEKPMVDGPMNNCMPVCLRCYTVLKKSIATPCEKCGWPLCGKCNEHGLECEFTTSRRETKVSITEFDYPHPSYRCISVIRALSLKTIRPELYEKFLSLESHSNLVNNEGGFTFERPLDVVSFVKRFFKTDDITDEEIKKVIGIIQVNGHEVPLTEPAYVAVYEQASLLEHSCRANCSKSFTDSGGLVVHAAVPITKGEHVSICYTDPLWGTANRRHHLWTTKFFECVCERCRDPTEFGTMFNGLKCDRTKYCQGCMLPASFLGLEPSDYACDVCLSTKPIEEVEGTLMDIGLHLSDMRKHDVVVCRHFLHHYKDVLHENHYYNVDVTVALSQLIGQQAGGLATVEESFLSEKIDLCKKLDCLLRTLVPAENRVRGLILFELHAALAEVSRRHPEADNINTLLEGAVEVSPKFHNDICNDLEFTNEKPSRVEEGVGRCLSATEVRAEVSAGGEDSLSGREKSAGDEQSSQTTHG</sequence>
<dbReference type="GO" id="GO:0008757">
    <property type="term" value="F:S-adenosylmethionine-dependent methyltransferase activity"/>
    <property type="evidence" value="ECO:0007669"/>
    <property type="project" value="UniProtKB-ARBA"/>
</dbReference>
<feature type="compositionally biased region" description="Polar residues" evidence="5">
    <location>
        <begin position="536"/>
        <end position="545"/>
    </location>
</feature>
<dbReference type="Gene3D" id="6.10.140.2220">
    <property type="match status" value="2"/>
</dbReference>
<evidence type="ECO:0000313" key="8">
    <source>
        <dbReference type="RefSeq" id="XP_026672256.1"/>
    </source>
</evidence>
<dbReference type="InterPro" id="IPR053010">
    <property type="entry name" value="SET_SmydA-8"/>
</dbReference>
<dbReference type="Pfam" id="PF01753">
    <property type="entry name" value="zf-MYND"/>
    <property type="match status" value="1"/>
</dbReference>
<dbReference type="GO" id="GO:0008270">
    <property type="term" value="F:zinc ion binding"/>
    <property type="evidence" value="ECO:0007669"/>
    <property type="project" value="UniProtKB-KW"/>
</dbReference>
<keyword evidence="3" id="KW-0862">Zinc</keyword>
<gene>
    <name evidence="8" type="primary">LOC108628388</name>
</gene>
<dbReference type="InterPro" id="IPR002893">
    <property type="entry name" value="Znf_MYND"/>
</dbReference>
<organism evidence="7 8">
    <name type="scientific">Ceratina calcarata</name>
    <dbReference type="NCBI Taxonomy" id="156304"/>
    <lineage>
        <taxon>Eukaryota</taxon>
        <taxon>Metazoa</taxon>
        <taxon>Ecdysozoa</taxon>
        <taxon>Arthropoda</taxon>
        <taxon>Hexapoda</taxon>
        <taxon>Insecta</taxon>
        <taxon>Pterygota</taxon>
        <taxon>Neoptera</taxon>
        <taxon>Endopterygota</taxon>
        <taxon>Hymenoptera</taxon>
        <taxon>Apocrita</taxon>
        <taxon>Aculeata</taxon>
        <taxon>Apoidea</taxon>
        <taxon>Anthophila</taxon>
        <taxon>Apidae</taxon>
        <taxon>Ceratina</taxon>
        <taxon>Zadontomerus</taxon>
    </lineage>
</organism>
<feature type="domain" description="MYND-type" evidence="6">
    <location>
        <begin position="7"/>
        <end position="43"/>
    </location>
</feature>
<dbReference type="Gene3D" id="1.10.220.160">
    <property type="match status" value="1"/>
</dbReference>
<evidence type="ECO:0000256" key="3">
    <source>
        <dbReference type="ARBA" id="ARBA00022833"/>
    </source>
</evidence>
<dbReference type="PROSITE" id="PS50865">
    <property type="entry name" value="ZF_MYND_2"/>
    <property type="match status" value="1"/>
</dbReference>
<evidence type="ECO:0000259" key="6">
    <source>
        <dbReference type="PROSITE" id="PS50865"/>
    </source>
</evidence>
<dbReference type="Proteomes" id="UP000694925">
    <property type="component" value="Unplaced"/>
</dbReference>
<dbReference type="SUPFAM" id="SSF144232">
    <property type="entry name" value="HIT/MYND zinc finger-like"/>
    <property type="match status" value="1"/>
</dbReference>
<name>A0AAJ7S6L4_9HYME</name>
<dbReference type="InterPro" id="IPR046341">
    <property type="entry name" value="SET_dom_sf"/>
</dbReference>
<evidence type="ECO:0000256" key="2">
    <source>
        <dbReference type="ARBA" id="ARBA00022771"/>
    </source>
</evidence>
<dbReference type="Pfam" id="PF00856">
    <property type="entry name" value="SET"/>
    <property type="match status" value="1"/>
</dbReference>
<dbReference type="GO" id="GO:0008276">
    <property type="term" value="F:protein methyltransferase activity"/>
    <property type="evidence" value="ECO:0007669"/>
    <property type="project" value="UniProtKB-ARBA"/>
</dbReference>
<dbReference type="GO" id="GO:0008170">
    <property type="term" value="F:N-methyltransferase activity"/>
    <property type="evidence" value="ECO:0007669"/>
    <property type="project" value="UniProtKB-ARBA"/>
</dbReference>
<feature type="region of interest" description="Disordered" evidence="5">
    <location>
        <begin position="518"/>
        <end position="545"/>
    </location>
</feature>